<reference evidence="2 3" key="1">
    <citation type="journal article" date="2014" name="Syst. Appl. Microbiol.">
        <title>Evidence for the existence of two new members of the family Chlamydiaceae and proposal of Chlamydia avium sp. nov. and Chlamydia gallinacea sp. nov.</title>
        <authorList>
            <person name="Sachse K."/>
            <person name="Laroucau K."/>
            <person name="Riege K."/>
            <person name="Wehner S."/>
            <person name="Dilcher M."/>
            <person name="Creasy H.H."/>
            <person name="Weidmann M."/>
            <person name="Myers G."/>
            <person name="Vorimore F."/>
            <person name="Vicari N."/>
            <person name="Magnino S."/>
            <person name="Liebler-Tenorio E."/>
            <person name="Ruettger A."/>
            <person name="Bavoil P.M."/>
            <person name="Hufert F.T."/>
            <person name="Rossello-Mora R."/>
            <person name="Marz M."/>
        </authorList>
    </citation>
    <scope>NUCLEOTIDE SEQUENCE [LARGE SCALE GENOMIC DNA]</scope>
    <source>
        <strain evidence="2 3">10DC88</strain>
    </source>
</reference>
<dbReference type="Proteomes" id="UP000019433">
    <property type="component" value="Chromosome"/>
</dbReference>
<evidence type="ECO:0000313" key="3">
    <source>
        <dbReference type="Proteomes" id="UP000019433"/>
    </source>
</evidence>
<feature type="compositionally biased region" description="Basic and acidic residues" evidence="1">
    <location>
        <begin position="185"/>
        <end position="195"/>
    </location>
</feature>
<gene>
    <name evidence="2" type="ORF">M832_09190</name>
</gene>
<dbReference type="AlphaFoldDB" id="W8JGW5"/>
<dbReference type="HOGENOM" id="CLU_060729_0_0_0"/>
<dbReference type="STRING" id="1229831.M832_09190"/>
<protein>
    <submittedName>
        <fullName evidence="2">Uncharacterized protein</fullName>
    </submittedName>
</protein>
<organism evidence="2 3">
    <name type="scientific">Chlamydia avium 10DC88</name>
    <dbReference type="NCBI Taxonomy" id="1229831"/>
    <lineage>
        <taxon>Bacteria</taxon>
        <taxon>Pseudomonadati</taxon>
        <taxon>Chlamydiota</taxon>
        <taxon>Chlamydiia</taxon>
        <taxon>Chlamydiales</taxon>
        <taxon>Chlamydiaceae</taxon>
        <taxon>Chlamydia/Chlamydophila group</taxon>
        <taxon>Chlamydia</taxon>
    </lineage>
</organism>
<dbReference type="NCBIfam" id="NF045799">
    <property type="entry name" value="GrgA"/>
    <property type="match status" value="1"/>
</dbReference>
<feature type="compositionally biased region" description="Low complexity" evidence="1">
    <location>
        <begin position="158"/>
        <end position="168"/>
    </location>
</feature>
<sequence>MYFTRDPVIETVITSREGYKLSVRNTKHLSQDPFIVEAVEVISLGNTCFFRNCDHSKPFIVPAADYEVMEIRDTKINLKAVGLDRGIKIAGGREALIKLPKSAPVVTVDENSVEVVEETTVEPSSSPSHSNPHKEKKERKGDKWKEKKKQCRRKSSKESPSASSSEVAEVSHEGVSPEDPQENSAGERKVGEQKKFSLLPPPTKLISEIMSQSTVDPEVVTADLDESLQALVSESSEVIDSLLSDEGSLALSEEDLNRVLGDVEEAICEQPSPSSFSIEDE</sequence>
<name>W8JGW5_9CHLA</name>
<dbReference type="RefSeq" id="WP_038501178.1">
    <property type="nucleotide sequence ID" value="NZ_CP006571.1"/>
</dbReference>
<evidence type="ECO:0000256" key="1">
    <source>
        <dbReference type="SAM" id="MobiDB-lite"/>
    </source>
</evidence>
<dbReference type="PATRIC" id="fig|1229831.3.peg.919"/>
<feature type="compositionally biased region" description="Basic residues" evidence="1">
    <location>
        <begin position="146"/>
        <end position="155"/>
    </location>
</feature>
<evidence type="ECO:0000313" key="2">
    <source>
        <dbReference type="EMBL" id="AHK63766.1"/>
    </source>
</evidence>
<proteinExistence type="predicted"/>
<dbReference type="EMBL" id="CP006571">
    <property type="protein sequence ID" value="AHK63766.1"/>
    <property type="molecule type" value="Genomic_DNA"/>
</dbReference>
<accession>W8JGW5</accession>
<feature type="region of interest" description="Disordered" evidence="1">
    <location>
        <begin position="116"/>
        <end position="199"/>
    </location>
</feature>
<dbReference type="eggNOG" id="ENOG5030RME">
    <property type="taxonomic scope" value="Bacteria"/>
</dbReference>
<dbReference type="KEGG" id="cav:M832_09190"/>
<dbReference type="InterPro" id="IPR054977">
    <property type="entry name" value="GrgA_tf"/>
</dbReference>
<feature type="compositionally biased region" description="Basic and acidic residues" evidence="1">
    <location>
        <begin position="132"/>
        <end position="145"/>
    </location>
</feature>